<name>A0ABU1Y9S5_9FLAO</name>
<comment type="caution">
    <text evidence="2">The sequence shown here is derived from an EMBL/GenBank/DDBJ whole genome shotgun (WGS) entry which is preliminary data.</text>
</comment>
<protein>
    <submittedName>
        <fullName evidence="2">Uncharacterized protein</fullName>
    </submittedName>
</protein>
<gene>
    <name evidence="2" type="ORF">J2W48_002923</name>
</gene>
<feature type="chain" id="PRO_5046117643" evidence="1">
    <location>
        <begin position="19"/>
        <end position="41"/>
    </location>
</feature>
<dbReference type="Proteomes" id="UP001269081">
    <property type="component" value="Unassembled WGS sequence"/>
</dbReference>
<feature type="signal peptide" evidence="1">
    <location>
        <begin position="1"/>
        <end position="18"/>
    </location>
</feature>
<keyword evidence="1" id="KW-0732">Signal</keyword>
<keyword evidence="3" id="KW-1185">Reference proteome</keyword>
<evidence type="ECO:0000313" key="2">
    <source>
        <dbReference type="EMBL" id="MDR7210972.1"/>
    </source>
</evidence>
<accession>A0ABU1Y9S5</accession>
<proteinExistence type="predicted"/>
<evidence type="ECO:0000256" key="1">
    <source>
        <dbReference type="SAM" id="SignalP"/>
    </source>
</evidence>
<dbReference type="EMBL" id="JAVDWQ010000009">
    <property type="protein sequence ID" value="MDR7210972.1"/>
    <property type="molecule type" value="Genomic_DNA"/>
</dbReference>
<organism evidence="2 3">
    <name type="scientific">Flavobacterium piscis</name>
    <dbReference type="NCBI Taxonomy" id="1114874"/>
    <lineage>
        <taxon>Bacteria</taxon>
        <taxon>Pseudomonadati</taxon>
        <taxon>Bacteroidota</taxon>
        <taxon>Flavobacteriia</taxon>
        <taxon>Flavobacteriales</taxon>
        <taxon>Flavobacteriaceae</taxon>
        <taxon>Flavobacterium</taxon>
    </lineage>
</organism>
<evidence type="ECO:0000313" key="3">
    <source>
        <dbReference type="Proteomes" id="UP001269081"/>
    </source>
</evidence>
<reference evidence="2 3" key="1">
    <citation type="submission" date="2023-07" db="EMBL/GenBank/DDBJ databases">
        <title>Sorghum-associated microbial communities from plants grown in Nebraska, USA.</title>
        <authorList>
            <person name="Schachtman D."/>
        </authorList>
    </citation>
    <scope>NUCLEOTIDE SEQUENCE [LARGE SCALE GENOMIC DNA]</scope>
    <source>
        <strain evidence="2 3">4129</strain>
    </source>
</reference>
<sequence length="41" mass="4873">MKFASKIFFIFLSISALAQREAENYGYRHFQIVFNNENVDI</sequence>